<sequence>MTVVTKISIVLGLESGNEFNDLTISLENTECEDQTPLETGFEILYKSWSLETVDVNCFDGSLKNVSVVI</sequence>
<evidence type="ECO:0000313" key="1">
    <source>
        <dbReference type="EMBL" id="OPJ81599.1"/>
    </source>
</evidence>
<dbReference type="AlphaFoldDB" id="A0A1V4KAU9"/>
<comment type="caution">
    <text evidence="1">The sequence shown here is derived from an EMBL/GenBank/DDBJ whole genome shotgun (WGS) entry which is preliminary data.</text>
</comment>
<dbReference type="Proteomes" id="UP000190648">
    <property type="component" value="Unassembled WGS sequence"/>
</dbReference>
<evidence type="ECO:0000313" key="2">
    <source>
        <dbReference type="Proteomes" id="UP000190648"/>
    </source>
</evidence>
<organism evidence="1 2">
    <name type="scientific">Patagioenas fasciata monilis</name>
    <dbReference type="NCBI Taxonomy" id="372326"/>
    <lineage>
        <taxon>Eukaryota</taxon>
        <taxon>Metazoa</taxon>
        <taxon>Chordata</taxon>
        <taxon>Craniata</taxon>
        <taxon>Vertebrata</taxon>
        <taxon>Euteleostomi</taxon>
        <taxon>Archelosauria</taxon>
        <taxon>Archosauria</taxon>
        <taxon>Dinosauria</taxon>
        <taxon>Saurischia</taxon>
        <taxon>Theropoda</taxon>
        <taxon>Coelurosauria</taxon>
        <taxon>Aves</taxon>
        <taxon>Neognathae</taxon>
        <taxon>Neoaves</taxon>
        <taxon>Columbimorphae</taxon>
        <taxon>Columbiformes</taxon>
        <taxon>Columbidae</taxon>
        <taxon>Patagioenas</taxon>
    </lineage>
</organism>
<accession>A0A1V4KAU9</accession>
<protein>
    <submittedName>
        <fullName evidence="1">Uncharacterized protein</fullName>
    </submittedName>
</protein>
<keyword evidence="2" id="KW-1185">Reference proteome</keyword>
<proteinExistence type="predicted"/>
<dbReference type="EMBL" id="LSYS01003973">
    <property type="protein sequence ID" value="OPJ81599.1"/>
    <property type="molecule type" value="Genomic_DNA"/>
</dbReference>
<gene>
    <name evidence="1" type="ORF">AV530_010010</name>
</gene>
<reference evidence="1 2" key="1">
    <citation type="submission" date="2016-02" db="EMBL/GenBank/DDBJ databases">
        <title>Band-tailed pigeon sequencing and assembly.</title>
        <authorList>
            <person name="Soares A.E."/>
            <person name="Novak B.J."/>
            <person name="Rice E.S."/>
            <person name="O'Connell B."/>
            <person name="Chang D."/>
            <person name="Weber S."/>
            <person name="Shapiro B."/>
        </authorList>
    </citation>
    <scope>NUCLEOTIDE SEQUENCE [LARGE SCALE GENOMIC DNA]</scope>
    <source>
        <strain evidence="1">BTP2013</strain>
        <tissue evidence="1">Blood</tissue>
    </source>
</reference>
<name>A0A1V4KAU9_PATFA</name>